<feature type="region of interest" description="Disordered" evidence="1">
    <location>
        <begin position="13"/>
        <end position="54"/>
    </location>
</feature>
<gene>
    <name evidence="3" type="ORF">SLS55_008612</name>
</gene>
<dbReference type="InterPro" id="IPR003163">
    <property type="entry name" value="Tscrpt_reg_HTH_APSES-type"/>
</dbReference>
<name>A0ABR3C6H4_9PEZI</name>
<feature type="compositionally biased region" description="Low complexity" evidence="1">
    <location>
        <begin position="285"/>
        <end position="296"/>
    </location>
</feature>
<dbReference type="PANTHER" id="PTHR43828">
    <property type="entry name" value="ASPARAGINASE"/>
    <property type="match status" value="1"/>
</dbReference>
<sequence>MMKIESLLNPLGIGHGAVELPPPSPFPSTTTTPRPVEQQHQQPKPRPKPSKTAAVFVKGKAKGEVRYPPFENIDDYELHQYRIFPRRLDHIKDYPRHIPYNSEKKSFLAKTGREAFEVFQYTFKLPGEEYEYVVMWDYNIGLVRITPFFKCCKYSKTTPARVLTLNAGLREICYSITGGALSAQGYWMPYDAARAVAATFAHPIRHALTPLFGPGFAAACVPPTHPAFASFKIDRAVVARCTAQTHAWTTMMVMGGGGGHGGGRGGDGCGGGDLLLAAAAAAPTAGCESSSSSNNNPRSLRQRRTATQQKQQQQQQQREHSPSSRQSSQRSSPQQQPAYPHWSPGMESGYYSDLDQNSNSQHRVIDVDVDSPQVSPMTQAAQWVSVNGGGGPNGNGRGGCYYLHPATSVLLSPISTRFAGTHHPSSHQGGPTSSPAVQDSSPTWPLPFVPRSCLPPLLPPPPPLSPQEVVEQQPIASAKRRISRVEEGVEGGIDEEDADDETVSVRSASAPEARECDDSISERAESRPKTPSRSADVRAAEMLLSLRSGQDAVSSHREKRLRRASN</sequence>
<feature type="region of interest" description="Disordered" evidence="1">
    <location>
        <begin position="418"/>
        <end position="444"/>
    </location>
</feature>
<dbReference type="PANTHER" id="PTHR43828:SF5">
    <property type="entry name" value="TRANSCRIPTIONAL REPRESSOR XBP1"/>
    <property type="match status" value="1"/>
</dbReference>
<dbReference type="SUPFAM" id="SSF54616">
    <property type="entry name" value="DNA-binding domain of Mlu1-box binding protein MBP1"/>
    <property type="match status" value="1"/>
</dbReference>
<dbReference type="Proteomes" id="UP001430584">
    <property type="component" value="Unassembled WGS sequence"/>
</dbReference>
<feature type="compositionally biased region" description="Low complexity" evidence="1">
    <location>
        <begin position="305"/>
        <end position="316"/>
    </location>
</feature>
<protein>
    <recommendedName>
        <fullName evidence="2">HTH APSES-type domain-containing protein</fullName>
    </recommendedName>
</protein>
<evidence type="ECO:0000259" key="2">
    <source>
        <dbReference type="PROSITE" id="PS51299"/>
    </source>
</evidence>
<reference evidence="3 4" key="1">
    <citation type="submission" date="2024-02" db="EMBL/GenBank/DDBJ databases">
        <title>De novo assembly and annotation of 12 fungi associated with fruit tree decline syndrome in Ontario, Canada.</title>
        <authorList>
            <person name="Sulman M."/>
            <person name="Ellouze W."/>
            <person name="Ilyukhin E."/>
        </authorList>
    </citation>
    <scope>NUCLEOTIDE SEQUENCE [LARGE SCALE GENOMIC DNA]</scope>
    <source>
        <strain evidence="3 4">FDS-637</strain>
    </source>
</reference>
<feature type="compositionally biased region" description="Basic and acidic residues" evidence="1">
    <location>
        <begin position="512"/>
        <end position="528"/>
    </location>
</feature>
<accession>A0ABR3C6H4</accession>
<feature type="compositionally biased region" description="Acidic residues" evidence="1">
    <location>
        <begin position="488"/>
        <end position="502"/>
    </location>
</feature>
<evidence type="ECO:0000313" key="3">
    <source>
        <dbReference type="EMBL" id="KAL0256220.1"/>
    </source>
</evidence>
<dbReference type="InterPro" id="IPR051642">
    <property type="entry name" value="SWI6-like"/>
</dbReference>
<feature type="domain" description="HTH APSES-type" evidence="2">
    <location>
        <begin position="105"/>
        <end position="223"/>
    </location>
</feature>
<evidence type="ECO:0000256" key="1">
    <source>
        <dbReference type="SAM" id="MobiDB-lite"/>
    </source>
</evidence>
<dbReference type="RefSeq" id="XP_066629249.1">
    <property type="nucleotide sequence ID" value="XM_066780020.1"/>
</dbReference>
<comment type="caution">
    <text evidence="3">The sequence shown here is derived from an EMBL/GenBank/DDBJ whole genome shotgun (WGS) entry which is preliminary data.</text>
</comment>
<dbReference type="Gene3D" id="3.10.260.10">
    <property type="entry name" value="Transcription regulator HTH, APSES-type DNA-binding domain"/>
    <property type="match status" value="1"/>
</dbReference>
<evidence type="ECO:0000313" key="4">
    <source>
        <dbReference type="Proteomes" id="UP001430584"/>
    </source>
</evidence>
<feature type="region of interest" description="Disordered" evidence="1">
    <location>
        <begin position="285"/>
        <end position="356"/>
    </location>
</feature>
<feature type="compositionally biased region" description="Low complexity" evidence="1">
    <location>
        <begin position="323"/>
        <end position="336"/>
    </location>
</feature>
<feature type="compositionally biased region" description="Low complexity" evidence="1">
    <location>
        <begin position="27"/>
        <end position="42"/>
    </location>
</feature>
<dbReference type="PROSITE" id="PS51299">
    <property type="entry name" value="HTH_APSES"/>
    <property type="match status" value="1"/>
</dbReference>
<dbReference type="EMBL" id="JAJVCZ030000009">
    <property type="protein sequence ID" value="KAL0256220.1"/>
    <property type="molecule type" value="Genomic_DNA"/>
</dbReference>
<proteinExistence type="predicted"/>
<dbReference type="InterPro" id="IPR036887">
    <property type="entry name" value="HTH_APSES_sf"/>
</dbReference>
<feature type="region of interest" description="Disordered" evidence="1">
    <location>
        <begin position="457"/>
        <end position="536"/>
    </location>
</feature>
<dbReference type="GeneID" id="92012697"/>
<keyword evidence="4" id="KW-1185">Reference proteome</keyword>
<feature type="compositionally biased region" description="Polar residues" evidence="1">
    <location>
        <begin position="426"/>
        <end position="443"/>
    </location>
</feature>
<organism evidence="3 4">
    <name type="scientific">Diplodia seriata</name>
    <dbReference type="NCBI Taxonomy" id="420778"/>
    <lineage>
        <taxon>Eukaryota</taxon>
        <taxon>Fungi</taxon>
        <taxon>Dikarya</taxon>
        <taxon>Ascomycota</taxon>
        <taxon>Pezizomycotina</taxon>
        <taxon>Dothideomycetes</taxon>
        <taxon>Dothideomycetes incertae sedis</taxon>
        <taxon>Botryosphaeriales</taxon>
        <taxon>Botryosphaeriaceae</taxon>
        <taxon>Diplodia</taxon>
    </lineage>
</organism>